<evidence type="ECO:0000313" key="2">
    <source>
        <dbReference type="EMBL" id="GEJ57965.1"/>
    </source>
</evidence>
<protein>
    <recommendedName>
        <fullName evidence="4">DUF3108 domain-containing protein</fullName>
    </recommendedName>
</protein>
<dbReference type="InterPro" id="IPR021457">
    <property type="entry name" value="DUF3108"/>
</dbReference>
<evidence type="ECO:0000256" key="1">
    <source>
        <dbReference type="SAM" id="SignalP"/>
    </source>
</evidence>
<name>A0A7I9VNH6_9BACT</name>
<evidence type="ECO:0008006" key="4">
    <source>
        <dbReference type="Google" id="ProtNLM"/>
    </source>
</evidence>
<accession>A0A7I9VNH6</accession>
<dbReference type="Pfam" id="PF11306">
    <property type="entry name" value="DUF3108"/>
    <property type="match status" value="1"/>
</dbReference>
<dbReference type="EMBL" id="BJTG01000006">
    <property type="protein sequence ID" value="GEJ57965.1"/>
    <property type="molecule type" value="Genomic_DNA"/>
</dbReference>
<feature type="chain" id="PRO_5029874125" description="DUF3108 domain-containing protein" evidence="1">
    <location>
        <begin position="22"/>
        <end position="254"/>
    </location>
</feature>
<dbReference type="AlphaFoldDB" id="A0A7I9VNH6"/>
<keyword evidence="3" id="KW-1185">Reference proteome</keyword>
<organism evidence="2 3">
    <name type="scientific">Anaeromyxobacter diazotrophicus</name>
    <dbReference type="NCBI Taxonomy" id="2590199"/>
    <lineage>
        <taxon>Bacteria</taxon>
        <taxon>Pseudomonadati</taxon>
        <taxon>Myxococcota</taxon>
        <taxon>Myxococcia</taxon>
        <taxon>Myxococcales</taxon>
        <taxon>Cystobacterineae</taxon>
        <taxon>Anaeromyxobacteraceae</taxon>
        <taxon>Anaeromyxobacter</taxon>
    </lineage>
</organism>
<dbReference type="RefSeq" id="WP_176066057.1">
    <property type="nucleotide sequence ID" value="NZ_BJTG01000006.1"/>
</dbReference>
<keyword evidence="1" id="KW-0732">Signal</keyword>
<dbReference type="Proteomes" id="UP000503640">
    <property type="component" value="Unassembled WGS sequence"/>
</dbReference>
<evidence type="ECO:0000313" key="3">
    <source>
        <dbReference type="Proteomes" id="UP000503640"/>
    </source>
</evidence>
<sequence>MISAALALALAAAGCGLPPVAGQAPFVVGESLAYDLDVMGVVKAGTVTLSVEPPIARGTLLPLRARVRNTSVFAKARRVKGYALSWVDASTLRPQRYRDEVDEDGVRKSTDTRLDRPGPILMEWRLGDRRGTTSAPRAAEVMDLLSTIYYLRAVRLEPGTRLCFDLVANRRIWRLEGEVAPGREKVESAAGTFDTVRVDAVLTRADGAGPRRPVHFWYDRGARHLPVAAVSEIDLGPARAMLARVTAPQVTPAD</sequence>
<gene>
    <name evidence="2" type="ORF">AMYX_27060</name>
</gene>
<reference evidence="3" key="1">
    <citation type="journal article" date="2020" name="Appl. Environ. Microbiol.">
        <title>Diazotrophic Anaeromyxobacter Isolates from Soils.</title>
        <authorList>
            <person name="Masuda Y."/>
            <person name="Yamanaka H."/>
            <person name="Xu Z.X."/>
            <person name="Shiratori Y."/>
            <person name="Aono T."/>
            <person name="Amachi S."/>
            <person name="Senoo K."/>
            <person name="Itoh H."/>
        </authorList>
    </citation>
    <scope>NUCLEOTIDE SEQUENCE [LARGE SCALE GENOMIC DNA]</scope>
    <source>
        <strain evidence="3">R267</strain>
    </source>
</reference>
<feature type="signal peptide" evidence="1">
    <location>
        <begin position="1"/>
        <end position="21"/>
    </location>
</feature>
<proteinExistence type="predicted"/>
<comment type="caution">
    <text evidence="2">The sequence shown here is derived from an EMBL/GenBank/DDBJ whole genome shotgun (WGS) entry which is preliminary data.</text>
</comment>